<dbReference type="Proteomes" id="UP000801492">
    <property type="component" value="Unassembled WGS sequence"/>
</dbReference>
<comment type="caution">
    <text evidence="13">The sequence shown here is derived from an EMBL/GenBank/DDBJ whole genome shotgun (WGS) entry which is preliminary data.</text>
</comment>
<dbReference type="AlphaFoldDB" id="A0A8K0D367"/>
<dbReference type="EMBL" id="VTPC01003416">
    <property type="protein sequence ID" value="KAF2898553.1"/>
    <property type="molecule type" value="Genomic_DNA"/>
</dbReference>
<evidence type="ECO:0000256" key="7">
    <source>
        <dbReference type="ARBA" id="ARBA00038326"/>
    </source>
</evidence>
<dbReference type="PANTHER" id="PTHR46516:SF1">
    <property type="entry name" value="TRNA-SPECIFIC ADENOSINE DEAMINASE 1"/>
    <property type="match status" value="1"/>
</dbReference>
<gene>
    <name evidence="13" type="ORF">ILUMI_07624</name>
</gene>
<dbReference type="EC" id="3.5.4.34" evidence="8"/>
<dbReference type="SMART" id="SM00552">
    <property type="entry name" value="ADEAMc"/>
    <property type="match status" value="1"/>
</dbReference>
<comment type="catalytic activity">
    <reaction evidence="11">
        <text>adenosine(37) in tRNA(Ala) + H2O + H(+) = inosine(37) in tRNA(Ala) + NH4(+)</text>
        <dbReference type="Rhea" id="RHEA:50968"/>
        <dbReference type="Rhea" id="RHEA-COMP:12855"/>
        <dbReference type="Rhea" id="RHEA-COMP:12856"/>
        <dbReference type="ChEBI" id="CHEBI:15377"/>
        <dbReference type="ChEBI" id="CHEBI:15378"/>
        <dbReference type="ChEBI" id="CHEBI:28938"/>
        <dbReference type="ChEBI" id="CHEBI:74411"/>
        <dbReference type="ChEBI" id="CHEBI:82852"/>
        <dbReference type="EC" id="3.5.4.34"/>
    </reaction>
</comment>
<dbReference type="GO" id="GO:0003723">
    <property type="term" value="F:RNA binding"/>
    <property type="evidence" value="ECO:0007669"/>
    <property type="project" value="InterPro"/>
</dbReference>
<evidence type="ECO:0000256" key="11">
    <source>
        <dbReference type="ARBA" id="ARBA00047635"/>
    </source>
</evidence>
<evidence type="ECO:0000256" key="8">
    <source>
        <dbReference type="ARBA" id="ARBA00038940"/>
    </source>
</evidence>
<organism evidence="13 14">
    <name type="scientific">Ignelater luminosus</name>
    <name type="common">Cucubano</name>
    <name type="synonym">Pyrophorus luminosus</name>
    <dbReference type="NCBI Taxonomy" id="2038154"/>
    <lineage>
        <taxon>Eukaryota</taxon>
        <taxon>Metazoa</taxon>
        <taxon>Ecdysozoa</taxon>
        <taxon>Arthropoda</taxon>
        <taxon>Hexapoda</taxon>
        <taxon>Insecta</taxon>
        <taxon>Pterygota</taxon>
        <taxon>Neoptera</taxon>
        <taxon>Endopterygota</taxon>
        <taxon>Coleoptera</taxon>
        <taxon>Polyphaga</taxon>
        <taxon>Elateriformia</taxon>
        <taxon>Elateroidea</taxon>
        <taxon>Elateridae</taxon>
        <taxon>Agrypninae</taxon>
        <taxon>Pyrophorini</taxon>
        <taxon>Ignelater</taxon>
    </lineage>
</organism>
<evidence type="ECO:0000259" key="12">
    <source>
        <dbReference type="PROSITE" id="PS50141"/>
    </source>
</evidence>
<keyword evidence="3" id="KW-0378">Hydrolase</keyword>
<keyword evidence="14" id="KW-1185">Reference proteome</keyword>
<evidence type="ECO:0000256" key="1">
    <source>
        <dbReference type="ARBA" id="ARBA00022694"/>
    </source>
</evidence>
<protein>
    <recommendedName>
        <fullName evidence="9">tRNA-specific adenosine deaminase 1</fullName>
        <ecNumber evidence="8">3.5.4.34</ecNumber>
    </recommendedName>
    <alternativeName>
        <fullName evidence="10">tRNA-specific adenosine-37 deaminase</fullName>
    </alternativeName>
</protein>
<proteinExistence type="inferred from homology"/>
<comment type="similarity">
    <text evidence="7">Belongs to the ADAT1 family.</text>
</comment>
<evidence type="ECO:0000313" key="14">
    <source>
        <dbReference type="Proteomes" id="UP000801492"/>
    </source>
</evidence>
<dbReference type="InterPro" id="IPR002466">
    <property type="entry name" value="A_deamin"/>
</dbReference>
<evidence type="ECO:0000256" key="3">
    <source>
        <dbReference type="ARBA" id="ARBA00022801"/>
    </source>
</evidence>
<evidence type="ECO:0000313" key="13">
    <source>
        <dbReference type="EMBL" id="KAF2898553.1"/>
    </source>
</evidence>
<dbReference type="OrthoDB" id="416253at2759"/>
<dbReference type="Pfam" id="PF02137">
    <property type="entry name" value="A_deamin"/>
    <property type="match status" value="1"/>
</dbReference>
<keyword evidence="4" id="KW-0862">Zinc</keyword>
<evidence type="ECO:0000256" key="9">
    <source>
        <dbReference type="ARBA" id="ARBA00040502"/>
    </source>
</evidence>
<accession>A0A8K0D367</accession>
<dbReference type="GO" id="GO:0043829">
    <property type="term" value="F:tRNA-specific adenosine-37 deaminase activity"/>
    <property type="evidence" value="ECO:0007669"/>
    <property type="project" value="UniProtKB-EC"/>
</dbReference>
<comment type="function">
    <text evidence="6">Specifically deaminates adenosine-37 to inosine in tRNA-Ala.</text>
</comment>
<evidence type="ECO:0000256" key="2">
    <source>
        <dbReference type="ARBA" id="ARBA00022723"/>
    </source>
</evidence>
<evidence type="ECO:0000256" key="4">
    <source>
        <dbReference type="ARBA" id="ARBA00022833"/>
    </source>
</evidence>
<dbReference type="PROSITE" id="PS50141">
    <property type="entry name" value="A_DEAMIN_EDITASE"/>
    <property type="match status" value="1"/>
</dbReference>
<feature type="domain" description="A to I editase" evidence="12">
    <location>
        <begin position="51"/>
        <end position="409"/>
    </location>
</feature>
<evidence type="ECO:0000256" key="6">
    <source>
        <dbReference type="ARBA" id="ARBA00037784"/>
    </source>
</evidence>
<evidence type="ECO:0000256" key="10">
    <source>
        <dbReference type="ARBA" id="ARBA00041760"/>
    </source>
</evidence>
<keyword evidence="1" id="KW-0819">tRNA processing</keyword>
<dbReference type="GO" id="GO:0046872">
    <property type="term" value="F:metal ion binding"/>
    <property type="evidence" value="ECO:0007669"/>
    <property type="project" value="UniProtKB-KW"/>
</dbReference>
<reference evidence="13" key="1">
    <citation type="submission" date="2019-08" db="EMBL/GenBank/DDBJ databases">
        <title>The genome of the North American firefly Photinus pyralis.</title>
        <authorList>
            <consortium name="Photinus pyralis genome working group"/>
            <person name="Fallon T.R."/>
            <person name="Sander Lower S.E."/>
            <person name="Weng J.-K."/>
        </authorList>
    </citation>
    <scope>NUCLEOTIDE SEQUENCE</scope>
    <source>
        <strain evidence="13">TRF0915ILg1</strain>
        <tissue evidence="13">Whole body</tissue>
    </source>
</reference>
<comment type="cofactor">
    <cofactor evidence="5">
        <name>1D-myo-inositol hexakisphosphate</name>
        <dbReference type="ChEBI" id="CHEBI:58130"/>
    </cofactor>
</comment>
<dbReference type="GO" id="GO:0008033">
    <property type="term" value="P:tRNA processing"/>
    <property type="evidence" value="ECO:0007669"/>
    <property type="project" value="UniProtKB-KW"/>
</dbReference>
<evidence type="ECO:0000256" key="5">
    <source>
        <dbReference type="ARBA" id="ARBA00037026"/>
    </source>
</evidence>
<dbReference type="PANTHER" id="PTHR46516">
    <property type="entry name" value="TRNA-SPECIFIC ADENOSINE DEAMINASE 1"/>
    <property type="match status" value="1"/>
</dbReference>
<sequence length="412" mass="46531">MTENFHNKIAKLCIDHFQNLPKTGKPTAKEWTILSCIVKENTIAHHLEVVALGTGSKCIGKSRLSPKGDILNDSHAEIICRRAFLRYIYDQLNKIFTFNKNTARFHLDNSIKFHFFTTHVPCGDAAIFPKQDFNEFGDAIETDLSIASPNGNLKRPADGDINVKNKQTKGDIYRTGAKCLPGETKQDLHVKGLEFHTTGAVRTKPGRGDPTLSVSCSDKIAKWCHLGVQGALLSILLEKPLYLTSFTISAQTQFCINALERALYDRFDTIEMKSPYRLNKMMLGQASSIGFEFSKVESKQPCPSSIAWCKINSRPLEVAVEGKKQGITKKKQNTKSCRLQISKIELFRSFLTTIEKNRNLFNLFGNIKLSELQYGVAKSNAKEYQEMWTNLKLKHFKLWTVKDSALLQFVVD</sequence>
<name>A0A8K0D367_IGNLU</name>
<keyword evidence="2" id="KW-0479">Metal-binding</keyword>